<dbReference type="Gramene" id="mRNA:HanXRQr2_Chr04g0157621">
    <property type="protein sequence ID" value="CDS:HanXRQr2_Chr04g0157621.1"/>
    <property type="gene ID" value="HanXRQr2_Chr04g0157621"/>
</dbReference>
<accession>A0A251UZL7</accession>
<evidence type="ECO:0000313" key="4">
    <source>
        <dbReference type="Proteomes" id="UP000215914"/>
    </source>
</evidence>
<feature type="compositionally biased region" description="Basic and acidic residues" evidence="1">
    <location>
        <begin position="40"/>
        <end position="51"/>
    </location>
</feature>
<name>A0A251UZL7_HELAN</name>
<organism evidence="3 4">
    <name type="scientific">Helianthus annuus</name>
    <name type="common">Common sunflower</name>
    <dbReference type="NCBI Taxonomy" id="4232"/>
    <lineage>
        <taxon>Eukaryota</taxon>
        <taxon>Viridiplantae</taxon>
        <taxon>Streptophyta</taxon>
        <taxon>Embryophyta</taxon>
        <taxon>Tracheophyta</taxon>
        <taxon>Spermatophyta</taxon>
        <taxon>Magnoliopsida</taxon>
        <taxon>eudicotyledons</taxon>
        <taxon>Gunneridae</taxon>
        <taxon>Pentapetalae</taxon>
        <taxon>asterids</taxon>
        <taxon>campanulids</taxon>
        <taxon>Asterales</taxon>
        <taxon>Asteraceae</taxon>
        <taxon>Asteroideae</taxon>
        <taxon>Heliantheae alliance</taxon>
        <taxon>Heliantheae</taxon>
        <taxon>Helianthus</taxon>
    </lineage>
</organism>
<gene>
    <name evidence="3" type="ORF">HannXRQ_Chr04g0111561</name>
    <name evidence="2" type="ORF">HanXRQr2_Chr04g0157621</name>
</gene>
<dbReference type="InParanoid" id="A0A251UZL7"/>
<dbReference type="EMBL" id="MNCJ02000319">
    <property type="protein sequence ID" value="KAF5809479.1"/>
    <property type="molecule type" value="Genomic_DNA"/>
</dbReference>
<keyword evidence="4" id="KW-1185">Reference proteome</keyword>
<sequence>MMTELRHLGSPSIYTPTPFAIQKRTTTTTNRWWCGGATQRETERRERENRRSKTRTAGRSIYPVVGVKSPAVQDFIQRVFRADAVIQRICSSQIIQHQLVPSPMRFWFGSCFGPGHLGAGSSLVSVQGVNPVQVPVKWFEFSVNLGQRSQPVISGQLSQQFQ</sequence>
<evidence type="ECO:0000313" key="3">
    <source>
        <dbReference type="EMBL" id="OTG28463.1"/>
    </source>
</evidence>
<feature type="region of interest" description="Disordered" evidence="1">
    <location>
        <begin position="34"/>
        <end position="55"/>
    </location>
</feature>
<reference evidence="3" key="2">
    <citation type="submission" date="2017-02" db="EMBL/GenBank/DDBJ databases">
        <title>Sunflower complete genome.</title>
        <authorList>
            <person name="Langlade N."/>
            <person name="Munos S."/>
        </authorList>
    </citation>
    <scope>NUCLEOTIDE SEQUENCE [LARGE SCALE GENOMIC DNA]</scope>
    <source>
        <tissue evidence="3">Leaves</tissue>
    </source>
</reference>
<evidence type="ECO:0000256" key="1">
    <source>
        <dbReference type="SAM" id="MobiDB-lite"/>
    </source>
</evidence>
<proteinExistence type="predicted"/>
<protein>
    <submittedName>
        <fullName evidence="3">Uncharacterized protein</fullName>
    </submittedName>
</protein>
<reference evidence="2 4" key="1">
    <citation type="journal article" date="2017" name="Nature">
        <title>The sunflower genome provides insights into oil metabolism, flowering and Asterid evolution.</title>
        <authorList>
            <person name="Badouin H."/>
            <person name="Gouzy J."/>
            <person name="Grassa C.J."/>
            <person name="Murat F."/>
            <person name="Staton S.E."/>
            <person name="Cottret L."/>
            <person name="Lelandais-Briere C."/>
            <person name="Owens G.L."/>
            <person name="Carrere S."/>
            <person name="Mayjonade B."/>
            <person name="Legrand L."/>
            <person name="Gill N."/>
            <person name="Kane N.C."/>
            <person name="Bowers J.E."/>
            <person name="Hubner S."/>
            <person name="Bellec A."/>
            <person name="Berard A."/>
            <person name="Berges H."/>
            <person name="Blanchet N."/>
            <person name="Boniface M.C."/>
            <person name="Brunel D."/>
            <person name="Catrice O."/>
            <person name="Chaidir N."/>
            <person name="Claudel C."/>
            <person name="Donnadieu C."/>
            <person name="Faraut T."/>
            <person name="Fievet G."/>
            <person name="Helmstetter N."/>
            <person name="King M."/>
            <person name="Knapp S.J."/>
            <person name="Lai Z."/>
            <person name="Le Paslier M.C."/>
            <person name="Lippi Y."/>
            <person name="Lorenzon L."/>
            <person name="Mandel J.R."/>
            <person name="Marage G."/>
            <person name="Marchand G."/>
            <person name="Marquand E."/>
            <person name="Bret-Mestries E."/>
            <person name="Morien E."/>
            <person name="Nambeesan S."/>
            <person name="Nguyen T."/>
            <person name="Pegot-Espagnet P."/>
            <person name="Pouilly N."/>
            <person name="Raftis F."/>
            <person name="Sallet E."/>
            <person name="Schiex T."/>
            <person name="Thomas J."/>
            <person name="Vandecasteele C."/>
            <person name="Vares D."/>
            <person name="Vear F."/>
            <person name="Vautrin S."/>
            <person name="Crespi M."/>
            <person name="Mangin B."/>
            <person name="Burke J.M."/>
            <person name="Salse J."/>
            <person name="Munos S."/>
            <person name="Vincourt P."/>
            <person name="Rieseberg L.H."/>
            <person name="Langlade N.B."/>
        </authorList>
    </citation>
    <scope>NUCLEOTIDE SEQUENCE [LARGE SCALE GENOMIC DNA]</scope>
    <source>
        <strain evidence="4">cv. SF193</strain>
        <tissue evidence="2">Leaves</tissue>
    </source>
</reference>
<evidence type="ECO:0000313" key="2">
    <source>
        <dbReference type="EMBL" id="KAF5809479.1"/>
    </source>
</evidence>
<dbReference type="EMBL" id="CM007893">
    <property type="protein sequence ID" value="OTG28463.1"/>
    <property type="molecule type" value="Genomic_DNA"/>
</dbReference>
<dbReference type="AlphaFoldDB" id="A0A251UZL7"/>
<reference evidence="2" key="3">
    <citation type="submission" date="2020-06" db="EMBL/GenBank/DDBJ databases">
        <title>Helianthus annuus Genome sequencing and assembly Release 2.</title>
        <authorList>
            <person name="Gouzy J."/>
            <person name="Langlade N."/>
            <person name="Munos S."/>
        </authorList>
    </citation>
    <scope>NUCLEOTIDE SEQUENCE</scope>
    <source>
        <tissue evidence="2">Leaves</tissue>
    </source>
</reference>
<dbReference type="Proteomes" id="UP000215914">
    <property type="component" value="Chromosome 4"/>
</dbReference>